<gene>
    <name evidence="1" type="ORF">COLO4_37936</name>
</gene>
<keyword evidence="1" id="KW-0812">Transmembrane</keyword>
<sequence>MELKSCRSVRLNLLSLFQAIVSSQSPRKSSNLSLPEMIPSPPISKLHRWMASNFGYVIHLLFPFRYPSSNLQSELPIVESLKPELKTPPFFFFVF</sequence>
<evidence type="ECO:0000313" key="2">
    <source>
        <dbReference type="Proteomes" id="UP000187203"/>
    </source>
</evidence>
<name>A0A1R3FXX9_9ROSI</name>
<dbReference type="EMBL" id="AWUE01024451">
    <property type="protein sequence ID" value="OMO50675.1"/>
    <property type="molecule type" value="Genomic_DNA"/>
</dbReference>
<organism evidence="1 2">
    <name type="scientific">Corchorus olitorius</name>
    <dbReference type="NCBI Taxonomy" id="93759"/>
    <lineage>
        <taxon>Eukaryota</taxon>
        <taxon>Viridiplantae</taxon>
        <taxon>Streptophyta</taxon>
        <taxon>Embryophyta</taxon>
        <taxon>Tracheophyta</taxon>
        <taxon>Spermatophyta</taxon>
        <taxon>Magnoliopsida</taxon>
        <taxon>eudicotyledons</taxon>
        <taxon>Gunneridae</taxon>
        <taxon>Pentapetalae</taxon>
        <taxon>rosids</taxon>
        <taxon>malvids</taxon>
        <taxon>Malvales</taxon>
        <taxon>Malvaceae</taxon>
        <taxon>Grewioideae</taxon>
        <taxon>Apeibeae</taxon>
        <taxon>Corchorus</taxon>
    </lineage>
</organism>
<protein>
    <submittedName>
        <fullName evidence="1">Transmembrane protein</fullName>
    </submittedName>
</protein>
<evidence type="ECO:0000313" key="1">
    <source>
        <dbReference type="EMBL" id="OMO50675.1"/>
    </source>
</evidence>
<dbReference type="Proteomes" id="UP000187203">
    <property type="component" value="Unassembled WGS sequence"/>
</dbReference>
<keyword evidence="1" id="KW-0472">Membrane</keyword>
<proteinExistence type="predicted"/>
<accession>A0A1R3FXX9</accession>
<reference evidence="2" key="1">
    <citation type="submission" date="2013-09" db="EMBL/GenBank/DDBJ databases">
        <title>Corchorus olitorius genome sequencing.</title>
        <authorList>
            <person name="Alam M."/>
            <person name="Haque M.S."/>
            <person name="Islam M.S."/>
            <person name="Emdad E.M."/>
            <person name="Islam M.M."/>
            <person name="Ahmed B."/>
            <person name="Halim A."/>
            <person name="Hossen Q.M.M."/>
            <person name="Hossain M.Z."/>
            <person name="Ahmed R."/>
            <person name="Khan M.M."/>
            <person name="Islam R."/>
            <person name="Rashid M.M."/>
            <person name="Khan S.A."/>
            <person name="Rahman M.S."/>
            <person name="Alam M."/>
            <person name="Yahiya A.S."/>
            <person name="Khan M.S."/>
            <person name="Azam M.S."/>
            <person name="Haque T."/>
            <person name="Lashkar M.Z.H."/>
            <person name="Akhand A.I."/>
            <person name="Morshed G."/>
            <person name="Roy S."/>
            <person name="Uddin K.S."/>
            <person name="Rabeya T."/>
            <person name="Hossain A.S."/>
            <person name="Chowdhury A."/>
            <person name="Snigdha A.R."/>
            <person name="Mortoza M.S."/>
            <person name="Matin S.A."/>
            <person name="Hoque S.M.E."/>
            <person name="Islam M.K."/>
            <person name="Roy D.K."/>
            <person name="Haider R."/>
            <person name="Moosa M.M."/>
            <person name="Elias S.M."/>
            <person name="Hasan A.M."/>
            <person name="Jahan S."/>
            <person name="Shafiuddin M."/>
            <person name="Mahmood N."/>
            <person name="Shommy N.S."/>
        </authorList>
    </citation>
    <scope>NUCLEOTIDE SEQUENCE [LARGE SCALE GENOMIC DNA]</scope>
    <source>
        <strain evidence="2">cv. O-4</strain>
    </source>
</reference>
<comment type="caution">
    <text evidence="1">The sequence shown here is derived from an EMBL/GenBank/DDBJ whole genome shotgun (WGS) entry which is preliminary data.</text>
</comment>
<keyword evidence="2" id="KW-1185">Reference proteome</keyword>
<dbReference type="AlphaFoldDB" id="A0A1R3FXX9"/>